<dbReference type="EMBL" id="WJBH02000007">
    <property type="protein sequence ID" value="KAI9555370.1"/>
    <property type="molecule type" value="Genomic_DNA"/>
</dbReference>
<dbReference type="SUPFAM" id="SSF48403">
    <property type="entry name" value="Ankyrin repeat"/>
    <property type="match status" value="1"/>
</dbReference>
<dbReference type="Gene3D" id="1.25.40.20">
    <property type="entry name" value="Ankyrin repeat-containing domain"/>
    <property type="match status" value="1"/>
</dbReference>
<dbReference type="PANTHER" id="PTHR24198">
    <property type="entry name" value="ANKYRIN REPEAT AND PROTEIN KINASE DOMAIN-CONTAINING PROTEIN"/>
    <property type="match status" value="1"/>
</dbReference>
<proteinExistence type="predicted"/>
<gene>
    <name evidence="5" type="ORF">GHT06_017885</name>
</gene>
<feature type="region of interest" description="Disordered" evidence="4">
    <location>
        <begin position="1"/>
        <end position="26"/>
    </location>
</feature>
<dbReference type="Pfam" id="PF12796">
    <property type="entry name" value="Ank_2"/>
    <property type="match status" value="1"/>
</dbReference>
<accession>A0AAD5L368</accession>
<feature type="repeat" description="ANK" evidence="3">
    <location>
        <begin position="59"/>
        <end position="91"/>
    </location>
</feature>
<dbReference type="PANTHER" id="PTHR24198:SF165">
    <property type="entry name" value="ANKYRIN REPEAT-CONTAINING PROTEIN-RELATED"/>
    <property type="match status" value="1"/>
</dbReference>
<comment type="caution">
    <text evidence="5">The sequence shown here is derived from an EMBL/GenBank/DDBJ whole genome shotgun (WGS) entry which is preliminary data.</text>
</comment>
<reference evidence="5 6" key="1">
    <citation type="submission" date="2022-05" db="EMBL/GenBank/DDBJ databases">
        <title>A multi-omics perspective on studying reproductive biology in Daphnia sinensis.</title>
        <authorList>
            <person name="Jia J."/>
        </authorList>
    </citation>
    <scope>NUCLEOTIDE SEQUENCE [LARGE SCALE GENOMIC DNA]</scope>
    <source>
        <strain evidence="5 6">WSL</strain>
    </source>
</reference>
<feature type="compositionally biased region" description="Polar residues" evidence="4">
    <location>
        <begin position="1"/>
        <end position="11"/>
    </location>
</feature>
<dbReference type="PROSITE" id="PS50297">
    <property type="entry name" value="ANK_REP_REGION"/>
    <property type="match status" value="2"/>
</dbReference>
<dbReference type="AlphaFoldDB" id="A0AAD5L368"/>
<evidence type="ECO:0000313" key="5">
    <source>
        <dbReference type="EMBL" id="KAI9555370.1"/>
    </source>
</evidence>
<name>A0AAD5L368_9CRUS</name>
<dbReference type="InterPro" id="IPR036770">
    <property type="entry name" value="Ankyrin_rpt-contain_sf"/>
</dbReference>
<evidence type="ECO:0000256" key="3">
    <source>
        <dbReference type="PROSITE-ProRule" id="PRU00023"/>
    </source>
</evidence>
<evidence type="ECO:0000313" key="6">
    <source>
        <dbReference type="Proteomes" id="UP000820818"/>
    </source>
</evidence>
<dbReference type="InterPro" id="IPR002110">
    <property type="entry name" value="Ankyrin_rpt"/>
</dbReference>
<protein>
    <submittedName>
        <fullName evidence="5">Uncharacterized protein</fullName>
    </submittedName>
</protein>
<keyword evidence="1" id="KW-0677">Repeat</keyword>
<feature type="repeat" description="ANK" evidence="3">
    <location>
        <begin position="92"/>
        <end position="124"/>
    </location>
</feature>
<evidence type="ECO:0000256" key="2">
    <source>
        <dbReference type="ARBA" id="ARBA00023043"/>
    </source>
</evidence>
<sequence length="188" mass="21127">MCSHSLTQFNSDNDDVEEERNPHETPEKEILWAAAEGDINVIRNLLQNNPALVYVKDRDGYSALHRSCYQNHVNIVELLLKHKSNVHALTNEMWQPLHSACKWNSSSCVTLLLEWGANINAVTKGGLTPLHLASSNSTAYETLLVLLNHPLVNPRILSKNGETACEISRRSGPYLRLFDMVNEAVNEI</sequence>
<dbReference type="Proteomes" id="UP000820818">
    <property type="component" value="Linkage Group LG7"/>
</dbReference>
<evidence type="ECO:0000256" key="4">
    <source>
        <dbReference type="SAM" id="MobiDB-lite"/>
    </source>
</evidence>
<organism evidence="5 6">
    <name type="scientific">Daphnia sinensis</name>
    <dbReference type="NCBI Taxonomy" id="1820382"/>
    <lineage>
        <taxon>Eukaryota</taxon>
        <taxon>Metazoa</taxon>
        <taxon>Ecdysozoa</taxon>
        <taxon>Arthropoda</taxon>
        <taxon>Crustacea</taxon>
        <taxon>Branchiopoda</taxon>
        <taxon>Diplostraca</taxon>
        <taxon>Cladocera</taxon>
        <taxon>Anomopoda</taxon>
        <taxon>Daphniidae</taxon>
        <taxon>Daphnia</taxon>
        <taxon>Daphnia similis group</taxon>
    </lineage>
</organism>
<dbReference type="PROSITE" id="PS50088">
    <property type="entry name" value="ANK_REPEAT"/>
    <property type="match status" value="2"/>
</dbReference>
<dbReference type="SMART" id="SM00248">
    <property type="entry name" value="ANK"/>
    <property type="match status" value="4"/>
</dbReference>
<keyword evidence="6" id="KW-1185">Reference proteome</keyword>
<keyword evidence="2 3" id="KW-0040">ANK repeat</keyword>
<evidence type="ECO:0000256" key="1">
    <source>
        <dbReference type="ARBA" id="ARBA00022737"/>
    </source>
</evidence>